<dbReference type="Proteomes" id="UP001497482">
    <property type="component" value="Chromosome 1"/>
</dbReference>
<keyword evidence="2" id="KW-1185">Reference proteome</keyword>
<organism evidence="1 2">
    <name type="scientific">Knipowitschia caucasica</name>
    <name type="common">Caucasian dwarf goby</name>
    <name type="synonym">Pomatoschistus caucasicus</name>
    <dbReference type="NCBI Taxonomy" id="637954"/>
    <lineage>
        <taxon>Eukaryota</taxon>
        <taxon>Metazoa</taxon>
        <taxon>Chordata</taxon>
        <taxon>Craniata</taxon>
        <taxon>Vertebrata</taxon>
        <taxon>Euteleostomi</taxon>
        <taxon>Actinopterygii</taxon>
        <taxon>Neopterygii</taxon>
        <taxon>Teleostei</taxon>
        <taxon>Neoteleostei</taxon>
        <taxon>Acanthomorphata</taxon>
        <taxon>Gobiaria</taxon>
        <taxon>Gobiiformes</taxon>
        <taxon>Gobioidei</taxon>
        <taxon>Gobiidae</taxon>
        <taxon>Gobiinae</taxon>
        <taxon>Knipowitschia</taxon>
    </lineage>
</organism>
<reference evidence="1 2" key="1">
    <citation type="submission" date="2024-04" db="EMBL/GenBank/DDBJ databases">
        <authorList>
            <person name="Waldvogel A.-M."/>
            <person name="Schoenle A."/>
        </authorList>
    </citation>
    <scope>NUCLEOTIDE SEQUENCE [LARGE SCALE GENOMIC DNA]</scope>
</reference>
<dbReference type="AlphaFoldDB" id="A0AAV2IT93"/>
<accession>A0AAV2IT93</accession>
<evidence type="ECO:0000313" key="1">
    <source>
        <dbReference type="EMBL" id="CAL1567293.1"/>
    </source>
</evidence>
<evidence type="ECO:0000313" key="2">
    <source>
        <dbReference type="Proteomes" id="UP001497482"/>
    </source>
</evidence>
<gene>
    <name evidence="1" type="ORF">KC01_LOCUS114</name>
</gene>
<dbReference type="EMBL" id="OZ035823">
    <property type="protein sequence ID" value="CAL1567293.1"/>
    <property type="molecule type" value="Genomic_DNA"/>
</dbReference>
<proteinExistence type="predicted"/>
<sequence length="74" mass="7911">MRCTQWPLIHARSPGAAGLQHSLGTSGTRLFTHGMYLCACALAEAAQERPVSPVEPAQEYSEFTLSTGGGSWMT</sequence>
<name>A0AAV2IT93_KNICA</name>
<protein>
    <submittedName>
        <fullName evidence="1">Uncharacterized protein</fullName>
    </submittedName>
</protein>